<evidence type="ECO:0000259" key="11">
    <source>
        <dbReference type="PROSITE" id="PS51706"/>
    </source>
</evidence>
<dbReference type="InterPro" id="IPR027417">
    <property type="entry name" value="P-loop_NTPase"/>
</dbReference>
<organism evidence="12 13">
    <name type="scientific">Hufsiella arboris</name>
    <dbReference type="NCBI Taxonomy" id="2695275"/>
    <lineage>
        <taxon>Bacteria</taxon>
        <taxon>Pseudomonadati</taxon>
        <taxon>Bacteroidota</taxon>
        <taxon>Sphingobacteriia</taxon>
        <taxon>Sphingobacteriales</taxon>
        <taxon>Sphingobacteriaceae</taxon>
        <taxon>Hufsiella</taxon>
    </lineage>
</organism>
<dbReference type="CDD" id="cd01876">
    <property type="entry name" value="YihA_EngB"/>
    <property type="match status" value="1"/>
</dbReference>
<keyword evidence="3 10" id="KW-0132">Cell division</keyword>
<dbReference type="GO" id="GO:0000917">
    <property type="term" value="P:division septum assembly"/>
    <property type="evidence" value="ECO:0007669"/>
    <property type="project" value="UniProtKB-KW"/>
</dbReference>
<proteinExistence type="inferred from homology"/>
<dbReference type="Gene3D" id="3.40.50.300">
    <property type="entry name" value="P-loop containing nucleotide triphosphate hydrolases"/>
    <property type="match status" value="1"/>
</dbReference>
<dbReference type="HAMAP" id="MF_00321">
    <property type="entry name" value="GTPase_EngB"/>
    <property type="match status" value="1"/>
</dbReference>
<dbReference type="EMBL" id="WVHT01000008">
    <property type="protein sequence ID" value="MXV52593.1"/>
    <property type="molecule type" value="Genomic_DNA"/>
</dbReference>
<dbReference type="Pfam" id="PF01926">
    <property type="entry name" value="MMR_HSR1"/>
    <property type="match status" value="1"/>
</dbReference>
<accession>A0A7K1YDC5</accession>
<dbReference type="PANTHER" id="PTHR11649:SF13">
    <property type="entry name" value="ENGB-TYPE G DOMAIN-CONTAINING PROTEIN"/>
    <property type="match status" value="1"/>
</dbReference>
<dbReference type="InterPro" id="IPR030393">
    <property type="entry name" value="G_ENGB_dom"/>
</dbReference>
<keyword evidence="13" id="KW-1185">Reference proteome</keyword>
<name>A0A7K1YDC5_9SPHI</name>
<evidence type="ECO:0000256" key="7">
    <source>
        <dbReference type="ARBA" id="ARBA00023134"/>
    </source>
</evidence>
<keyword evidence="8 10" id="KW-0717">Septation</keyword>
<keyword evidence="9 10" id="KW-0131">Cell cycle</keyword>
<dbReference type="GO" id="GO:0046872">
    <property type="term" value="F:metal ion binding"/>
    <property type="evidence" value="ECO:0007669"/>
    <property type="project" value="UniProtKB-KW"/>
</dbReference>
<dbReference type="PANTHER" id="PTHR11649">
    <property type="entry name" value="MSS1/TRME-RELATED GTP-BINDING PROTEIN"/>
    <property type="match status" value="1"/>
</dbReference>
<feature type="domain" description="EngB-type G" evidence="11">
    <location>
        <begin position="22"/>
        <end position="197"/>
    </location>
</feature>
<keyword evidence="4" id="KW-0479">Metal-binding</keyword>
<evidence type="ECO:0000256" key="8">
    <source>
        <dbReference type="ARBA" id="ARBA00023210"/>
    </source>
</evidence>
<evidence type="ECO:0000256" key="5">
    <source>
        <dbReference type="ARBA" id="ARBA00022741"/>
    </source>
</evidence>
<protein>
    <recommendedName>
        <fullName evidence="10">Probable GTP-binding protein EngB</fullName>
    </recommendedName>
</protein>
<evidence type="ECO:0000256" key="1">
    <source>
        <dbReference type="ARBA" id="ARBA00001946"/>
    </source>
</evidence>
<evidence type="ECO:0000313" key="12">
    <source>
        <dbReference type="EMBL" id="MXV52593.1"/>
    </source>
</evidence>
<evidence type="ECO:0000256" key="10">
    <source>
        <dbReference type="HAMAP-Rule" id="MF_00321"/>
    </source>
</evidence>
<dbReference type="AlphaFoldDB" id="A0A7K1YDC5"/>
<dbReference type="FunFam" id="3.40.50.300:FF:000098">
    <property type="entry name" value="Probable GTP-binding protein EngB"/>
    <property type="match status" value="1"/>
</dbReference>
<evidence type="ECO:0000313" key="13">
    <source>
        <dbReference type="Proteomes" id="UP000466586"/>
    </source>
</evidence>
<dbReference type="GO" id="GO:0005525">
    <property type="term" value="F:GTP binding"/>
    <property type="evidence" value="ECO:0007669"/>
    <property type="project" value="UniProtKB-UniRule"/>
</dbReference>
<evidence type="ECO:0000256" key="6">
    <source>
        <dbReference type="ARBA" id="ARBA00022842"/>
    </source>
</evidence>
<dbReference type="NCBIfam" id="TIGR03598">
    <property type="entry name" value="GTPase_YsxC"/>
    <property type="match status" value="1"/>
</dbReference>
<keyword evidence="5 10" id="KW-0547">Nucleotide-binding</keyword>
<dbReference type="PROSITE" id="PS51706">
    <property type="entry name" value="G_ENGB"/>
    <property type="match status" value="1"/>
</dbReference>
<comment type="similarity">
    <text evidence="2 10">Belongs to the TRAFAC class TrmE-Era-EngA-EngB-Septin-like GTPase superfamily. EngB GTPase family.</text>
</comment>
<evidence type="ECO:0000256" key="2">
    <source>
        <dbReference type="ARBA" id="ARBA00009638"/>
    </source>
</evidence>
<evidence type="ECO:0000256" key="3">
    <source>
        <dbReference type="ARBA" id="ARBA00022618"/>
    </source>
</evidence>
<keyword evidence="7 10" id="KW-0342">GTP-binding</keyword>
<dbReference type="InterPro" id="IPR006073">
    <property type="entry name" value="GTP-bd"/>
</dbReference>
<comment type="caution">
    <text evidence="12">The sequence shown here is derived from an EMBL/GenBank/DDBJ whole genome shotgun (WGS) entry which is preliminary data.</text>
</comment>
<gene>
    <name evidence="10" type="primary">engB</name>
    <name evidence="12" type="ORF">GS399_16590</name>
</gene>
<dbReference type="SUPFAM" id="SSF52540">
    <property type="entry name" value="P-loop containing nucleoside triphosphate hydrolases"/>
    <property type="match status" value="1"/>
</dbReference>
<sequence>MNIKSAEFVCSNTRTDKLPAPTLPEYAFIGRSNVGKSSLINSLTNKKGLAKTSQTPGKTQLINHFLINNTWYLVDLPGYGYAKTSRTNRAEWEKFIRYYLRNRESLQCVFVLIDSRLEPQKVDLEFCSWLGENGIPFLIVYTKADKQSGVKTDQNAAKFRKSLLQSFEEMPQEFITSSENGLGRDEILAFIDEINKQFTLLDPQ</sequence>
<comment type="cofactor">
    <cofactor evidence="1">
        <name>Mg(2+)</name>
        <dbReference type="ChEBI" id="CHEBI:18420"/>
    </cofactor>
</comment>
<keyword evidence="6" id="KW-0460">Magnesium</keyword>
<dbReference type="RefSeq" id="WP_160845765.1">
    <property type="nucleotide sequence ID" value="NZ_WVHT01000008.1"/>
</dbReference>
<evidence type="ECO:0000256" key="4">
    <source>
        <dbReference type="ARBA" id="ARBA00022723"/>
    </source>
</evidence>
<dbReference type="InterPro" id="IPR019987">
    <property type="entry name" value="GTP-bd_ribosome_bio_YsxC"/>
</dbReference>
<dbReference type="Proteomes" id="UP000466586">
    <property type="component" value="Unassembled WGS sequence"/>
</dbReference>
<reference evidence="12 13" key="1">
    <citation type="submission" date="2019-11" db="EMBL/GenBank/DDBJ databases">
        <title>Pedobacter sp. HMF7647 Genome sequencing and assembly.</title>
        <authorList>
            <person name="Kang H."/>
            <person name="Kim H."/>
            <person name="Joh K."/>
        </authorList>
    </citation>
    <scope>NUCLEOTIDE SEQUENCE [LARGE SCALE GENOMIC DNA]</scope>
    <source>
        <strain evidence="12 13">HMF7647</strain>
    </source>
</reference>
<comment type="function">
    <text evidence="10">Necessary for normal cell division and for the maintenance of normal septation.</text>
</comment>
<evidence type="ECO:0000256" key="9">
    <source>
        <dbReference type="ARBA" id="ARBA00023306"/>
    </source>
</evidence>